<accession>A0A1Q9DQA8</accession>
<gene>
    <name evidence="1" type="ORF">AK812_SmicGene20322</name>
</gene>
<protein>
    <submittedName>
        <fullName evidence="1">Uncharacterized protein</fullName>
    </submittedName>
</protein>
<name>A0A1Q9DQA8_SYMMI</name>
<reference evidence="1 2" key="1">
    <citation type="submission" date="2016-02" db="EMBL/GenBank/DDBJ databases">
        <title>Genome analysis of coral dinoflagellate symbionts highlights evolutionary adaptations to a symbiotic lifestyle.</title>
        <authorList>
            <person name="Aranda M."/>
            <person name="Li Y."/>
            <person name="Liew Y.J."/>
            <person name="Baumgarten S."/>
            <person name="Simakov O."/>
            <person name="Wilson M."/>
            <person name="Piel J."/>
            <person name="Ashoor H."/>
            <person name="Bougouffa S."/>
            <person name="Bajic V.B."/>
            <person name="Ryu T."/>
            <person name="Ravasi T."/>
            <person name="Bayer T."/>
            <person name="Micklem G."/>
            <person name="Kim H."/>
            <person name="Bhak J."/>
            <person name="Lajeunesse T.C."/>
            <person name="Voolstra C.R."/>
        </authorList>
    </citation>
    <scope>NUCLEOTIDE SEQUENCE [LARGE SCALE GENOMIC DNA]</scope>
    <source>
        <strain evidence="1 2">CCMP2467</strain>
    </source>
</reference>
<dbReference type="EMBL" id="LSRX01000436">
    <property type="protein sequence ID" value="OLP97352.1"/>
    <property type="molecule type" value="Genomic_DNA"/>
</dbReference>
<evidence type="ECO:0000313" key="2">
    <source>
        <dbReference type="Proteomes" id="UP000186817"/>
    </source>
</evidence>
<comment type="caution">
    <text evidence="1">The sequence shown here is derived from an EMBL/GenBank/DDBJ whole genome shotgun (WGS) entry which is preliminary data.</text>
</comment>
<organism evidence="1 2">
    <name type="scientific">Symbiodinium microadriaticum</name>
    <name type="common">Dinoflagellate</name>
    <name type="synonym">Zooxanthella microadriatica</name>
    <dbReference type="NCBI Taxonomy" id="2951"/>
    <lineage>
        <taxon>Eukaryota</taxon>
        <taxon>Sar</taxon>
        <taxon>Alveolata</taxon>
        <taxon>Dinophyceae</taxon>
        <taxon>Suessiales</taxon>
        <taxon>Symbiodiniaceae</taxon>
        <taxon>Symbiodinium</taxon>
    </lineage>
</organism>
<sequence>MFGLWESKEETRAGARQLDFTWLHSDLDILTVKDGDGAVKACRLMWGDNKWANELYDVNYKTGKLFVRKGRKAEADNA</sequence>
<keyword evidence="2" id="KW-1185">Reference proteome</keyword>
<dbReference type="Proteomes" id="UP000186817">
    <property type="component" value="Unassembled WGS sequence"/>
</dbReference>
<dbReference type="AlphaFoldDB" id="A0A1Q9DQA8"/>
<proteinExistence type="predicted"/>
<evidence type="ECO:0000313" key="1">
    <source>
        <dbReference type="EMBL" id="OLP97352.1"/>
    </source>
</evidence>